<dbReference type="Proteomes" id="UP000824091">
    <property type="component" value="Unassembled WGS sequence"/>
</dbReference>
<evidence type="ECO:0000256" key="1">
    <source>
        <dbReference type="SAM" id="Phobius"/>
    </source>
</evidence>
<keyword evidence="1" id="KW-0472">Membrane</keyword>
<evidence type="ECO:0000313" key="3">
    <source>
        <dbReference type="EMBL" id="HIU27564.1"/>
    </source>
</evidence>
<name>A0A9D1L774_9FIRM</name>
<gene>
    <name evidence="3" type="ORF">IAD16_04230</name>
</gene>
<reference evidence="3" key="2">
    <citation type="journal article" date="2021" name="PeerJ">
        <title>Extensive microbial diversity within the chicken gut microbiome revealed by metagenomics and culture.</title>
        <authorList>
            <person name="Gilroy R."/>
            <person name="Ravi A."/>
            <person name="Getino M."/>
            <person name="Pursley I."/>
            <person name="Horton D.L."/>
            <person name="Alikhan N.F."/>
            <person name="Baker D."/>
            <person name="Gharbi K."/>
            <person name="Hall N."/>
            <person name="Watson M."/>
            <person name="Adriaenssens E.M."/>
            <person name="Foster-Nyarko E."/>
            <person name="Jarju S."/>
            <person name="Secka A."/>
            <person name="Antonio M."/>
            <person name="Oren A."/>
            <person name="Chaudhuri R.R."/>
            <person name="La Ragione R."/>
            <person name="Hildebrand F."/>
            <person name="Pallen M.J."/>
        </authorList>
    </citation>
    <scope>NUCLEOTIDE SEQUENCE</scope>
    <source>
        <strain evidence="3">11300</strain>
    </source>
</reference>
<feature type="domain" description="Putative Flagellin Flp1-like" evidence="2">
    <location>
        <begin position="9"/>
        <end position="52"/>
    </location>
</feature>
<comment type="caution">
    <text evidence="3">The sequence shown here is derived from an EMBL/GenBank/DDBJ whole genome shotgun (WGS) entry which is preliminary data.</text>
</comment>
<dbReference type="EMBL" id="DVMO01000061">
    <property type="protein sequence ID" value="HIU27564.1"/>
    <property type="molecule type" value="Genomic_DNA"/>
</dbReference>
<evidence type="ECO:0000313" key="4">
    <source>
        <dbReference type="Proteomes" id="UP000824091"/>
    </source>
</evidence>
<protein>
    <recommendedName>
        <fullName evidence="2">Putative Flagellin Flp1-like domain-containing protein</fullName>
    </recommendedName>
</protein>
<keyword evidence="1" id="KW-1133">Transmembrane helix</keyword>
<evidence type="ECO:0000259" key="2">
    <source>
        <dbReference type="Pfam" id="PF16982"/>
    </source>
</evidence>
<dbReference type="InterPro" id="IPR031564">
    <property type="entry name" value="Flp1-like"/>
</dbReference>
<sequence length="55" mass="6161">MKRSKLLSIIRDKRGMEMVQVAILVAIAVTIGLIFKSEITDFVNETFGSLSKSKF</sequence>
<keyword evidence="1" id="KW-0812">Transmembrane</keyword>
<accession>A0A9D1L774</accession>
<organism evidence="3 4">
    <name type="scientific">Candidatus Fimisoma avicola</name>
    <dbReference type="NCBI Taxonomy" id="2840826"/>
    <lineage>
        <taxon>Bacteria</taxon>
        <taxon>Bacillati</taxon>
        <taxon>Bacillota</taxon>
        <taxon>Clostridia</taxon>
        <taxon>Eubacteriales</taxon>
        <taxon>Candidatus Fimisoma</taxon>
    </lineage>
</organism>
<dbReference type="Pfam" id="PF16982">
    <property type="entry name" value="Flp1_like"/>
    <property type="match status" value="1"/>
</dbReference>
<dbReference type="AlphaFoldDB" id="A0A9D1L774"/>
<proteinExistence type="predicted"/>
<reference evidence="3" key="1">
    <citation type="submission" date="2020-10" db="EMBL/GenBank/DDBJ databases">
        <authorList>
            <person name="Gilroy R."/>
        </authorList>
    </citation>
    <scope>NUCLEOTIDE SEQUENCE</scope>
    <source>
        <strain evidence="3">11300</strain>
    </source>
</reference>
<feature type="transmembrane region" description="Helical" evidence="1">
    <location>
        <begin position="21"/>
        <end position="39"/>
    </location>
</feature>